<feature type="region of interest" description="Disordered" evidence="1">
    <location>
        <begin position="1"/>
        <end position="43"/>
    </location>
</feature>
<evidence type="ECO:0000313" key="3">
    <source>
        <dbReference type="Proteomes" id="UP000199400"/>
    </source>
</evidence>
<reference evidence="3" key="1">
    <citation type="submission" date="2016-10" db="EMBL/GenBank/DDBJ databases">
        <authorList>
            <person name="Varghese N."/>
            <person name="Submissions S."/>
        </authorList>
    </citation>
    <scope>NUCLEOTIDE SEQUENCE [LARGE SCALE GENOMIC DNA]</scope>
    <source>
        <strain evidence="3">ATCC 25963</strain>
    </source>
</reference>
<proteinExistence type="predicted"/>
<sequence>MRDHNETHQSPEHREHPNIPLGMTAADDAPFTVAPSFSPWGGDNLEEYEEHPCCWS</sequence>
<dbReference type="Proteomes" id="UP000199400">
    <property type="component" value="Unassembled WGS sequence"/>
</dbReference>
<protein>
    <submittedName>
        <fullName evidence="2">Uncharacterized protein</fullName>
    </submittedName>
</protein>
<keyword evidence="3" id="KW-1185">Reference proteome</keyword>
<dbReference type="EMBL" id="FOMX01000019">
    <property type="protein sequence ID" value="SFE77740.1"/>
    <property type="molecule type" value="Genomic_DNA"/>
</dbReference>
<feature type="compositionally biased region" description="Basic and acidic residues" evidence="1">
    <location>
        <begin position="1"/>
        <end position="17"/>
    </location>
</feature>
<organism evidence="2 3">
    <name type="scientific">Nannocystis exedens</name>
    <dbReference type="NCBI Taxonomy" id="54"/>
    <lineage>
        <taxon>Bacteria</taxon>
        <taxon>Pseudomonadati</taxon>
        <taxon>Myxococcota</taxon>
        <taxon>Polyangia</taxon>
        <taxon>Nannocystales</taxon>
        <taxon>Nannocystaceae</taxon>
        <taxon>Nannocystis</taxon>
    </lineage>
</organism>
<evidence type="ECO:0000313" key="2">
    <source>
        <dbReference type="EMBL" id="SFE77740.1"/>
    </source>
</evidence>
<gene>
    <name evidence="2" type="ORF">SAMN02745121_05500</name>
</gene>
<accession>A0A1I2DCQ2</accession>
<dbReference type="AlphaFoldDB" id="A0A1I2DCQ2"/>
<name>A0A1I2DCQ2_9BACT</name>
<evidence type="ECO:0000256" key="1">
    <source>
        <dbReference type="SAM" id="MobiDB-lite"/>
    </source>
</evidence>